<dbReference type="RefSeq" id="WP_160551593.1">
    <property type="nucleotide sequence ID" value="NZ_CP047650.1"/>
</dbReference>
<proteinExistence type="predicted"/>
<keyword evidence="1" id="KW-0472">Membrane</keyword>
<evidence type="ECO:0000313" key="2">
    <source>
        <dbReference type="EMBL" id="QHI98076.1"/>
    </source>
</evidence>
<protein>
    <submittedName>
        <fullName evidence="2">Uncharacterized protein</fullName>
    </submittedName>
</protein>
<keyword evidence="1" id="KW-1133">Transmembrane helix</keyword>
<keyword evidence="1" id="KW-0812">Transmembrane</keyword>
<dbReference type="AlphaFoldDB" id="A0A857J2T7"/>
<evidence type="ECO:0000256" key="1">
    <source>
        <dbReference type="SAM" id="Phobius"/>
    </source>
</evidence>
<accession>A0A857J2T7</accession>
<name>A0A857J2T7_9BURK</name>
<keyword evidence="3" id="KW-1185">Reference proteome</keyword>
<organism evidence="2 3">
    <name type="scientific">Xylophilus rhododendri</name>
    <dbReference type="NCBI Taxonomy" id="2697032"/>
    <lineage>
        <taxon>Bacteria</taxon>
        <taxon>Pseudomonadati</taxon>
        <taxon>Pseudomonadota</taxon>
        <taxon>Betaproteobacteria</taxon>
        <taxon>Burkholderiales</taxon>
        <taxon>Xylophilus</taxon>
    </lineage>
</organism>
<evidence type="ECO:0000313" key="3">
    <source>
        <dbReference type="Proteomes" id="UP000464787"/>
    </source>
</evidence>
<dbReference type="Proteomes" id="UP000464787">
    <property type="component" value="Chromosome"/>
</dbReference>
<reference evidence="2 3" key="1">
    <citation type="submission" date="2020-01" db="EMBL/GenBank/DDBJ databases">
        <title>Genome sequencing of strain KACC 21265.</title>
        <authorList>
            <person name="Heo J."/>
            <person name="Kim S.-J."/>
            <person name="Kim J.-S."/>
            <person name="Hong S.-B."/>
            <person name="Kwon S.-W."/>
        </authorList>
    </citation>
    <scope>NUCLEOTIDE SEQUENCE [LARGE SCALE GENOMIC DNA]</scope>
    <source>
        <strain evidence="2 3">KACC 21265</strain>
    </source>
</reference>
<sequence>MSLKSLLQVLDAPLAIVVGGVAAVLIVLQLGALGMLVQSQVDRAAQREAGVREQRMARMQCLGAQGRESFAACNLQADSARGVQPQVQSVAMR</sequence>
<feature type="transmembrane region" description="Helical" evidence="1">
    <location>
        <begin position="12"/>
        <end position="37"/>
    </location>
</feature>
<dbReference type="EMBL" id="CP047650">
    <property type="protein sequence ID" value="QHI98076.1"/>
    <property type="molecule type" value="Genomic_DNA"/>
</dbReference>
<gene>
    <name evidence="2" type="ORF">GT347_08755</name>
</gene>
<dbReference type="KEGG" id="xyk:GT347_08755"/>